<feature type="domain" description="CBS" evidence="9">
    <location>
        <begin position="81"/>
        <end position="136"/>
    </location>
</feature>
<dbReference type="SUPFAM" id="SSF52540">
    <property type="entry name" value="P-loop containing nucleoside triphosphate hydrolases"/>
    <property type="match status" value="1"/>
</dbReference>
<sequence>MLENQLKHYSVNEILSTHFIKLSKTTSLNIAIDKMLLKNLPEVLIMDDDRPDIIIGIITLTDISNIKKMGQPTDLPIEDFMSRNIITVASDMLITDARRILIDNKIGRLPVYEGGKLQGIIRIDNLLDHYYLKLESINRQYKDVINHMHEAVTVTDPAGHVLLWNKKAELIYNIREEDIIYKKLEDFFPNALTLSVLESRIPIENIYHAPKPNYYVIISALPVFIDGEFVGVVATEKDITENRNLSLKLENANFEIDLLKEEVEKFTKESFSLGKILGKSPVIKNKVQLAKHVSKTNTSVLIVGESGTGKEVFARAIHQNSQRKGLFIPVNCSAIPETLFESEFFGYIGGAFTGALKNGKMGYFEVANNGTLFLDEIGDLPLNMQAKLLRVLQEGKVHRIGADKQIEVDVRIISATNKDLKEMVKEGKFREDLFYRLNVVEIQLPPLRKRKEDIILFFNHFLEDICRKNNTFISYVEKDVFNILINYHWKGNIRELKNTVEYMVVTSHNQRLTKDHIPHYILESTNESKDTTLEANLGDNLRVLEINMIKKALKESGGNKAKAAKVLNIPRTTLYYKLHQYKEELDVEI</sequence>
<dbReference type="Pfam" id="PF25601">
    <property type="entry name" value="AAA_lid_14"/>
    <property type="match status" value="1"/>
</dbReference>
<dbReference type="Proteomes" id="UP000465601">
    <property type="component" value="Unassembled WGS sequence"/>
</dbReference>
<dbReference type="InterPro" id="IPR025662">
    <property type="entry name" value="Sigma_54_int_dom_ATP-bd_1"/>
</dbReference>
<evidence type="ECO:0000259" key="9">
    <source>
        <dbReference type="PROSITE" id="PS51371"/>
    </source>
</evidence>
<proteinExistence type="predicted"/>
<dbReference type="PROSITE" id="PS51371">
    <property type="entry name" value="CBS"/>
    <property type="match status" value="2"/>
</dbReference>
<feature type="coiled-coil region" evidence="6">
    <location>
        <begin position="242"/>
        <end position="269"/>
    </location>
</feature>
<dbReference type="PROSITE" id="PS00675">
    <property type="entry name" value="SIGMA54_INTERACT_1"/>
    <property type="match status" value="1"/>
</dbReference>
<dbReference type="InterPro" id="IPR048106">
    <property type="entry name" value="PrdR-like"/>
</dbReference>
<dbReference type="Gene3D" id="3.10.580.10">
    <property type="entry name" value="CBS-domain"/>
    <property type="match status" value="1"/>
</dbReference>
<dbReference type="Gene3D" id="1.10.8.60">
    <property type="match status" value="1"/>
</dbReference>
<evidence type="ECO:0000259" key="7">
    <source>
        <dbReference type="PROSITE" id="PS50045"/>
    </source>
</evidence>
<name>A0A833M685_9FIRM</name>
<evidence type="ECO:0000256" key="5">
    <source>
        <dbReference type="PROSITE-ProRule" id="PRU00703"/>
    </source>
</evidence>
<dbReference type="SMART" id="SM00116">
    <property type="entry name" value="CBS"/>
    <property type="match status" value="2"/>
</dbReference>
<evidence type="ECO:0000256" key="3">
    <source>
        <dbReference type="ARBA" id="ARBA00023015"/>
    </source>
</evidence>
<dbReference type="InterPro" id="IPR002197">
    <property type="entry name" value="HTH_Fis"/>
</dbReference>
<dbReference type="SUPFAM" id="SSF55785">
    <property type="entry name" value="PYP-like sensor domain (PAS domain)"/>
    <property type="match status" value="1"/>
</dbReference>
<evidence type="ECO:0000256" key="1">
    <source>
        <dbReference type="ARBA" id="ARBA00022741"/>
    </source>
</evidence>
<dbReference type="FunFam" id="3.40.50.300:FF:000006">
    <property type="entry name" value="DNA-binding transcriptional regulator NtrC"/>
    <property type="match status" value="1"/>
</dbReference>
<dbReference type="CDD" id="cd00009">
    <property type="entry name" value="AAA"/>
    <property type="match status" value="1"/>
</dbReference>
<dbReference type="InterPro" id="IPR035965">
    <property type="entry name" value="PAS-like_dom_sf"/>
</dbReference>
<dbReference type="Pfam" id="PF00571">
    <property type="entry name" value="CBS"/>
    <property type="match status" value="2"/>
</dbReference>
<dbReference type="PANTHER" id="PTHR32071:SF57">
    <property type="entry name" value="C4-DICARBOXYLATE TRANSPORT TRANSCRIPTIONAL REGULATORY PROTEIN DCTD"/>
    <property type="match status" value="1"/>
</dbReference>
<dbReference type="Gene3D" id="1.10.10.60">
    <property type="entry name" value="Homeodomain-like"/>
    <property type="match status" value="1"/>
</dbReference>
<dbReference type="GO" id="GO:0043565">
    <property type="term" value="F:sequence-specific DNA binding"/>
    <property type="evidence" value="ECO:0007669"/>
    <property type="project" value="InterPro"/>
</dbReference>
<dbReference type="Gene3D" id="3.40.50.300">
    <property type="entry name" value="P-loop containing nucleotide triphosphate hydrolases"/>
    <property type="match status" value="1"/>
</dbReference>
<keyword evidence="11" id="KW-1185">Reference proteome</keyword>
<dbReference type="SMART" id="SM00382">
    <property type="entry name" value="AAA"/>
    <property type="match status" value="1"/>
</dbReference>
<dbReference type="Gene3D" id="3.30.450.20">
    <property type="entry name" value="PAS domain"/>
    <property type="match status" value="1"/>
</dbReference>
<dbReference type="OrthoDB" id="9803970at2"/>
<protein>
    <submittedName>
        <fullName evidence="10">CBS domain-containing protein</fullName>
    </submittedName>
</protein>
<dbReference type="InterPro" id="IPR000014">
    <property type="entry name" value="PAS"/>
</dbReference>
<dbReference type="InterPro" id="IPR003593">
    <property type="entry name" value="AAA+_ATPase"/>
</dbReference>
<dbReference type="SUPFAM" id="SSF54631">
    <property type="entry name" value="CBS-domain pair"/>
    <property type="match status" value="1"/>
</dbReference>
<keyword evidence="6" id="KW-0175">Coiled coil</keyword>
<evidence type="ECO:0000313" key="11">
    <source>
        <dbReference type="Proteomes" id="UP000465601"/>
    </source>
</evidence>
<keyword evidence="4" id="KW-0804">Transcription</keyword>
<feature type="domain" description="Sigma-54 factor interaction" evidence="7">
    <location>
        <begin position="276"/>
        <end position="505"/>
    </location>
</feature>
<evidence type="ECO:0000256" key="4">
    <source>
        <dbReference type="ARBA" id="ARBA00023163"/>
    </source>
</evidence>
<dbReference type="InterPro" id="IPR025943">
    <property type="entry name" value="Sigma_54_int_dom_ATP-bd_2"/>
</dbReference>
<dbReference type="InterPro" id="IPR046342">
    <property type="entry name" value="CBS_dom_sf"/>
</dbReference>
<dbReference type="GO" id="GO:0005524">
    <property type="term" value="F:ATP binding"/>
    <property type="evidence" value="ECO:0007669"/>
    <property type="project" value="UniProtKB-KW"/>
</dbReference>
<dbReference type="InterPro" id="IPR009057">
    <property type="entry name" value="Homeodomain-like_sf"/>
</dbReference>
<keyword evidence="2" id="KW-0067">ATP-binding</keyword>
<dbReference type="InterPro" id="IPR000644">
    <property type="entry name" value="CBS_dom"/>
</dbReference>
<dbReference type="PRINTS" id="PR01590">
    <property type="entry name" value="HTHFIS"/>
</dbReference>
<dbReference type="EMBL" id="WBZB01000048">
    <property type="protein sequence ID" value="KAB3526751.1"/>
    <property type="molecule type" value="Genomic_DNA"/>
</dbReference>
<dbReference type="Pfam" id="PF00158">
    <property type="entry name" value="Sigma54_activat"/>
    <property type="match status" value="1"/>
</dbReference>
<dbReference type="InterPro" id="IPR002078">
    <property type="entry name" value="Sigma_54_int"/>
</dbReference>
<dbReference type="AlphaFoldDB" id="A0A833M685"/>
<dbReference type="PROSITE" id="PS00676">
    <property type="entry name" value="SIGMA54_INTERACT_2"/>
    <property type="match status" value="1"/>
</dbReference>
<dbReference type="Pfam" id="PF13426">
    <property type="entry name" value="PAS_9"/>
    <property type="match status" value="1"/>
</dbReference>
<dbReference type="PANTHER" id="PTHR32071">
    <property type="entry name" value="TRANSCRIPTIONAL REGULATORY PROTEIN"/>
    <property type="match status" value="1"/>
</dbReference>
<dbReference type="PROSITE" id="PS50112">
    <property type="entry name" value="PAS"/>
    <property type="match status" value="1"/>
</dbReference>
<keyword evidence="3" id="KW-0805">Transcription regulation</keyword>
<dbReference type="InterPro" id="IPR027417">
    <property type="entry name" value="P-loop_NTPase"/>
</dbReference>
<dbReference type="CDD" id="cd02205">
    <property type="entry name" value="CBS_pair_SF"/>
    <property type="match status" value="1"/>
</dbReference>
<dbReference type="RefSeq" id="WP_151866849.1">
    <property type="nucleotide sequence ID" value="NZ_WBZB01000048.1"/>
</dbReference>
<feature type="domain" description="PAS" evidence="8">
    <location>
        <begin position="137"/>
        <end position="180"/>
    </location>
</feature>
<keyword evidence="5" id="KW-0129">CBS domain</keyword>
<dbReference type="NCBIfam" id="NF041552">
    <property type="entry name" value="TF_PrdR"/>
    <property type="match status" value="1"/>
</dbReference>
<comment type="caution">
    <text evidence="10">The sequence shown here is derived from an EMBL/GenBank/DDBJ whole genome shotgun (WGS) entry which is preliminary data.</text>
</comment>
<gene>
    <name evidence="10" type="ORF">F8153_13360</name>
</gene>
<organism evidence="10 11">
    <name type="scientific">Alkaliphilus serpentinus</name>
    <dbReference type="NCBI Taxonomy" id="1482731"/>
    <lineage>
        <taxon>Bacteria</taxon>
        <taxon>Bacillati</taxon>
        <taxon>Bacillota</taxon>
        <taxon>Clostridia</taxon>
        <taxon>Peptostreptococcales</taxon>
        <taxon>Natronincolaceae</taxon>
        <taxon>Alkaliphilus</taxon>
    </lineage>
</organism>
<dbReference type="SUPFAM" id="SSF46689">
    <property type="entry name" value="Homeodomain-like"/>
    <property type="match status" value="1"/>
</dbReference>
<keyword evidence="1" id="KW-0547">Nucleotide-binding</keyword>
<evidence type="ECO:0000259" key="8">
    <source>
        <dbReference type="PROSITE" id="PS50112"/>
    </source>
</evidence>
<evidence type="ECO:0000313" key="10">
    <source>
        <dbReference type="EMBL" id="KAB3526751.1"/>
    </source>
</evidence>
<evidence type="ECO:0000256" key="6">
    <source>
        <dbReference type="SAM" id="Coils"/>
    </source>
</evidence>
<dbReference type="Pfam" id="PF02954">
    <property type="entry name" value="HTH_8"/>
    <property type="match status" value="1"/>
</dbReference>
<feature type="domain" description="CBS" evidence="9">
    <location>
        <begin position="15"/>
        <end position="75"/>
    </location>
</feature>
<reference evidence="10 11" key="1">
    <citation type="submission" date="2019-10" db="EMBL/GenBank/DDBJ databases">
        <title>Alkaliphilus serpentinus sp. nov. and Alkaliphilus pronyensis sp. nov., two novel anaerobic alkaliphilic species isolated from the serpentinized-hosted hydrothermal field of the Prony Bay (New Caledonia).</title>
        <authorList>
            <person name="Postec A."/>
        </authorList>
    </citation>
    <scope>NUCLEOTIDE SEQUENCE [LARGE SCALE GENOMIC DNA]</scope>
    <source>
        <strain evidence="10 11">LacT</strain>
    </source>
</reference>
<dbReference type="SMART" id="SM00091">
    <property type="entry name" value="PAS"/>
    <property type="match status" value="1"/>
</dbReference>
<dbReference type="PROSITE" id="PS50045">
    <property type="entry name" value="SIGMA54_INTERACT_4"/>
    <property type="match status" value="1"/>
</dbReference>
<accession>A0A833M685</accession>
<evidence type="ECO:0000256" key="2">
    <source>
        <dbReference type="ARBA" id="ARBA00022840"/>
    </source>
</evidence>
<dbReference type="InterPro" id="IPR058031">
    <property type="entry name" value="AAA_lid_NorR"/>
</dbReference>
<dbReference type="GO" id="GO:0006355">
    <property type="term" value="P:regulation of DNA-templated transcription"/>
    <property type="evidence" value="ECO:0007669"/>
    <property type="project" value="InterPro"/>
</dbReference>